<evidence type="ECO:0000313" key="3">
    <source>
        <dbReference type="Proteomes" id="UP000010809"/>
    </source>
</evidence>
<keyword evidence="3" id="KW-1185">Reference proteome</keyword>
<dbReference type="Gene3D" id="3.10.350.10">
    <property type="entry name" value="LysM domain"/>
    <property type="match status" value="1"/>
</dbReference>
<dbReference type="InterPro" id="IPR023346">
    <property type="entry name" value="Lysozyme-like_dom_sf"/>
</dbReference>
<dbReference type="EMBL" id="CP003989">
    <property type="protein sequence ID" value="AGA33401.1"/>
    <property type="molecule type" value="Genomic_DNA"/>
</dbReference>
<dbReference type="Pfam" id="PF01510">
    <property type="entry name" value="Amidase_2"/>
    <property type="match status" value="1"/>
</dbReference>
<dbReference type="eggNOG" id="COG3179">
    <property type="taxonomic scope" value="Bacteria"/>
</dbReference>
<dbReference type="STRING" id="1255043.TVNIR_1739"/>
<dbReference type="RefSeq" id="WP_015258529.1">
    <property type="nucleotide sequence ID" value="NC_019902.2"/>
</dbReference>
<dbReference type="GO" id="GO:0009253">
    <property type="term" value="P:peptidoglycan catabolic process"/>
    <property type="evidence" value="ECO:0007669"/>
    <property type="project" value="InterPro"/>
</dbReference>
<feature type="domain" description="N-acetylmuramoyl-L-alanine amidase" evidence="1">
    <location>
        <begin position="13"/>
        <end position="146"/>
    </location>
</feature>
<dbReference type="PATRIC" id="fig|1255043.3.peg.1762"/>
<dbReference type="KEGG" id="tni:TVNIR_1739"/>
<dbReference type="Proteomes" id="UP000010809">
    <property type="component" value="Chromosome"/>
</dbReference>
<evidence type="ECO:0000259" key="1">
    <source>
        <dbReference type="Pfam" id="PF01510"/>
    </source>
</evidence>
<dbReference type="Gene3D" id="1.10.530.10">
    <property type="match status" value="1"/>
</dbReference>
<name>L0DYI1_THIND</name>
<dbReference type="SUPFAM" id="SSF55846">
    <property type="entry name" value="N-acetylmuramoyl-L-alanine amidase-like"/>
    <property type="match status" value="1"/>
</dbReference>
<dbReference type="SUPFAM" id="SSF53955">
    <property type="entry name" value="Lysozyme-like"/>
    <property type="match status" value="1"/>
</dbReference>
<dbReference type="eggNOG" id="COG1652">
    <property type="taxonomic scope" value="Bacteria"/>
</dbReference>
<accession>L0DYI1</accession>
<dbReference type="AlphaFoldDB" id="L0DYI1"/>
<dbReference type="InterPro" id="IPR036779">
    <property type="entry name" value="LysM_dom_sf"/>
</dbReference>
<dbReference type="InterPro" id="IPR036505">
    <property type="entry name" value="Amidase/PGRP_sf"/>
</dbReference>
<dbReference type="InterPro" id="IPR002502">
    <property type="entry name" value="Amidase_domain"/>
</dbReference>
<gene>
    <name evidence="2" type="ordered locus">TVNIR_1739</name>
</gene>
<dbReference type="OrthoDB" id="9798982at2"/>
<dbReference type="Gene3D" id="3.40.80.10">
    <property type="entry name" value="Peptidoglycan recognition protein-like"/>
    <property type="match status" value="1"/>
</dbReference>
<evidence type="ECO:0000313" key="2">
    <source>
        <dbReference type="EMBL" id="AGA33401.1"/>
    </source>
</evidence>
<organism evidence="2 3">
    <name type="scientific">Thioalkalivibrio nitratireducens (strain DSM 14787 / UNIQEM 213 / ALEN2)</name>
    <dbReference type="NCBI Taxonomy" id="1255043"/>
    <lineage>
        <taxon>Bacteria</taxon>
        <taxon>Pseudomonadati</taxon>
        <taxon>Pseudomonadota</taxon>
        <taxon>Gammaproteobacteria</taxon>
        <taxon>Chromatiales</taxon>
        <taxon>Ectothiorhodospiraceae</taxon>
        <taxon>Thioalkalivibrio</taxon>
    </lineage>
</organism>
<protein>
    <submittedName>
        <fullName evidence="2">Peptidoglycan-binding domain 1 protein</fullName>
    </submittedName>
</protein>
<dbReference type="GO" id="GO:0008745">
    <property type="term" value="F:N-acetylmuramoyl-L-alanine amidase activity"/>
    <property type="evidence" value="ECO:0007669"/>
    <property type="project" value="InterPro"/>
</dbReference>
<sequence>MSKIPKTWMPKVQMRRIVCHWTAGTYQASALDRKHYHILVEGDGNLVRGKHSIADNQSTTDGKYAAHTARLNTGSIGLTVCCMAGARERPFDPGRFPMTERQWRTMAQAAADLCVAYEIPVTSRTVLGHGEVQRNLGVAQSGKWDPMVLPWEPRLPTEQVGERFRELVRAFIDGVVPDESLGADLDAKILGVALKGSLHADEEAFLKVESLVQDVGWQLLNASRDTLALLPSGHTMPLFLNGVFLDGETVVPDEATESEVAELMMSHGYVRAAAAAAALELPLVFDLEKNRIEIGDKPPRRSTKPPEHRRWVVEPGDTLYALAARHLGNGARWHELLQSDGQPFDEASARLLAPGDVVLIPGLAGAAVSEELAPPSIEALPVPEELTWLDGSTIHALAAACVGSVDAGLRRFAEESIPVILAECLASGVNTRTQIAYVLATSEHESQCGKFMVEIWGPTPDQKRYEGRKDLDNTQKGDGFRFRGRGYVQITGRHNYRFWSKRLGIDLLSRPDLTYQDPSIAARILVQGMRDGTFRPAHKLPRYVNDDVADFYNAREVINGDKARVDSGHTDDRGTRIARIAERYLSSMS</sequence>
<proteinExistence type="predicted"/>
<dbReference type="HOGENOM" id="CLU_463032_0_0_6"/>
<dbReference type="eggNOG" id="COG3023">
    <property type="taxonomic scope" value="Bacteria"/>
</dbReference>
<reference evidence="2" key="1">
    <citation type="submission" date="2015-12" db="EMBL/GenBank/DDBJ databases">
        <authorList>
            <person name="Tikhonova T.V."/>
            <person name="Pavlov A.R."/>
            <person name="Beletsky A.V."/>
            <person name="Mardanov A.V."/>
            <person name="Sorokin D.Y."/>
            <person name="Ravin N.V."/>
            <person name="Popov V.O."/>
        </authorList>
    </citation>
    <scope>NUCLEOTIDE SEQUENCE</scope>
    <source>
        <strain evidence="2">DSM 14787</strain>
    </source>
</reference>